<feature type="region of interest" description="Interaction with the major capsid protein" evidence="1">
    <location>
        <begin position="450"/>
        <end position="454"/>
    </location>
</feature>
<comment type="similarity">
    <text evidence="1">Belongs to the Tevenvirinae Hoc family.</text>
</comment>
<dbReference type="EMBL" id="MH051917">
    <property type="protein sequence ID" value="AWD92020.1"/>
    <property type="molecule type" value="Genomic_DNA"/>
</dbReference>
<name>A0A2S1GRK0_9CAUD</name>
<comment type="subcellular location">
    <subcellularLocation>
        <location evidence="1">Virion</location>
    </subcellularLocation>
</comment>
<evidence type="ECO:0000313" key="2">
    <source>
        <dbReference type="EMBL" id="AWD92020.1"/>
    </source>
</evidence>
<keyword evidence="1" id="KW-0946">Virion</keyword>
<accession>A0A2S1GRK0</accession>
<dbReference type="KEGG" id="vg:65112377"/>
<dbReference type="InterPro" id="IPR038998">
    <property type="entry name" value="HOC"/>
</dbReference>
<keyword evidence="3" id="KW-1185">Reference proteome</keyword>
<sequence length="472" mass="49124">MAYTVAIAPLAATAVIGATTNFTATGSGAAAEGVESFVWTVDGVPQSSVTAAMAYVAVGPAGSKTIKVVATTTPADGEPETAEAETTLTVQNKPMPAITLTLDPTSVSKEVGQSQVVTANVTGAPAGATIAYVWKRNTSVISGQTGKTITVTEAAAANYTLNCEVTVTAPDYTSATATKGAAVTFVKKTISGVSVTLTPASISTEKDSPAQFKADVVGAPSGVNATYSWKKNGSIIPGESSNILAVDTSTIGSYSIEVSVVLTGTDYNDLTVTKTGSVTITKKTMAGVSVNLTPASITVSEGTPASFKATVAGAPSGATFAYSWKKDGSPVVGTTDTLVIDTSAEGSQVIEVSAVVSATDYNPVTVKKTGNVTITAKVAPEPEGELPYVHPLPVRNSAYIWCGWWVMDEIQKMTLEGKDWKTDEPDSEYYLHRYTLQKMVADYPEVDLQESRNGRIIHRTALDAGIIYDYVY</sequence>
<dbReference type="Gene3D" id="2.60.40.10">
    <property type="entry name" value="Immunoglobulins"/>
    <property type="match status" value="3"/>
</dbReference>
<dbReference type="Proteomes" id="UP000246622">
    <property type="component" value="Segment"/>
</dbReference>
<dbReference type="GO" id="GO:0098021">
    <property type="term" value="C:viral capsid, decoration"/>
    <property type="evidence" value="ECO:0007669"/>
    <property type="project" value="UniProtKB-UniRule"/>
</dbReference>
<keyword evidence="1" id="KW-0167">Capsid protein</keyword>
<proteinExistence type="inferred from homology"/>
<dbReference type="GeneID" id="65112377"/>
<protein>
    <recommendedName>
        <fullName evidence="1">Highly immunogenic outer capsid protein</fullName>
        <shortName evidence="1">Hoc</shortName>
    </recommendedName>
</protein>
<organism evidence="2 3">
    <name type="scientific">Enterobacteria phage vB_EcoM_IME341</name>
    <dbReference type="NCBI Taxonomy" id="2163891"/>
    <lineage>
        <taxon>Viruses</taxon>
        <taxon>Duplodnaviria</taxon>
        <taxon>Heunggongvirae</taxon>
        <taxon>Uroviricota</taxon>
        <taxon>Caudoviricetes</taxon>
        <taxon>Pantevenvirales</taxon>
        <taxon>Straboviridae</taxon>
        <taxon>Tevenvirinae</taxon>
        <taxon>Dhakavirus</taxon>
        <taxon>Dhakavirus ime348</taxon>
    </lineage>
</organism>
<dbReference type="InterPro" id="IPR013783">
    <property type="entry name" value="Ig-like_fold"/>
</dbReference>
<dbReference type="RefSeq" id="YP_010094767.1">
    <property type="nucleotide sequence ID" value="NC_055742.1"/>
</dbReference>
<comment type="function">
    <text evidence="1">Capsid decoration protein that binds as a monomer at the center of each major capsid protein hexamer once maturation and expension of the capsid has occured. It only has a marginal effect on head stability. Dispensable for the head morphogenesis and phage infection.</text>
</comment>
<dbReference type="HAMAP" id="MF_04116">
    <property type="entry name" value="HOC_T4"/>
    <property type="match status" value="1"/>
</dbReference>
<comment type="subunit">
    <text evidence="1">Monomer. Interacts with the major capsid protein; one hoc molecule associates with each hexamer facet.</text>
</comment>
<reference evidence="2 3" key="1">
    <citation type="submission" date="2018-03" db="EMBL/GenBank/DDBJ databases">
        <title>Complete genome sequence analysis of Enterobacteria phage IME341.</title>
        <authorList>
            <person name="Li P."/>
            <person name="Wang J."/>
            <person name="Tong Y."/>
        </authorList>
    </citation>
    <scope>NUCLEOTIDE SEQUENCE [LARGE SCALE GENOMIC DNA]</scope>
</reference>
<evidence type="ECO:0000313" key="3">
    <source>
        <dbReference type="Proteomes" id="UP000246622"/>
    </source>
</evidence>
<evidence type="ECO:0000256" key="1">
    <source>
        <dbReference type="HAMAP-Rule" id="MF_04116"/>
    </source>
</evidence>